<accession>A0ABN9Y3N4</accession>
<keyword evidence="3" id="KW-0813">Transport</keyword>
<evidence type="ECO:0000313" key="10">
    <source>
        <dbReference type="EMBL" id="CAK0907117.1"/>
    </source>
</evidence>
<comment type="similarity">
    <text evidence="2">Belongs to the major facilitator superfamily. Sugar transporter (TC 2.A.1.1) family.</text>
</comment>
<evidence type="ECO:0000256" key="3">
    <source>
        <dbReference type="ARBA" id="ARBA00022448"/>
    </source>
</evidence>
<dbReference type="PANTHER" id="PTHR48020">
    <property type="entry name" value="PROTON MYO-INOSITOL COTRANSPORTER"/>
    <property type="match status" value="1"/>
</dbReference>
<comment type="caution">
    <text evidence="10">The sequence shown here is derived from an EMBL/GenBank/DDBJ whole genome shotgun (WGS) entry which is preliminary data.</text>
</comment>
<sequence length="441" mass="46038">MCSGPSAWPRRPGCGCSCSPGAQLMLVPLFVPRSSALVNVYISELAPASCRGRLGGWAPFVGTTGILVSYVVSSAAEAVRPHTGGTWRWQLGIAALPALLQLLLHGSLPETPPWLLSKGRRSEAASALAALFPKAAPGVLAAELLELQVGLSLAGAPASTCAVCAQHPRSAGLGVGVNVLQQVTGINVVIYFGPQILVYAGFNNSASMALTAIISIIQLSATLCLIGTVDRVGRKPLAKLGILLMCCGLLVIVAAFLLKAGPLGGWMAVGGMLTFRAAFSLSLGPLPYIMTSEFFQQESRAAGVALSWASNWAANCAVSLTFPLLVGSTPSPRQAWPMSSCSTPGALRWRSASCAAGCQRRRASASRRRAAGLRAARATRRPRPRPRDASPSLTLGPRAFVPLLSVALPGRCRVFLSPACSQSEGSGVRRERLSPRARQLA</sequence>
<reference evidence="10" key="1">
    <citation type="submission" date="2023-10" db="EMBL/GenBank/DDBJ databases">
        <authorList>
            <person name="Chen Y."/>
            <person name="Shah S."/>
            <person name="Dougan E. K."/>
            <person name="Thang M."/>
            <person name="Chan C."/>
        </authorList>
    </citation>
    <scope>NUCLEOTIDE SEQUENCE [LARGE SCALE GENOMIC DNA]</scope>
</reference>
<dbReference type="Gene3D" id="1.20.1250.20">
    <property type="entry name" value="MFS general substrate transporter like domains"/>
    <property type="match status" value="2"/>
</dbReference>
<keyword evidence="4 8" id="KW-0812">Transmembrane</keyword>
<evidence type="ECO:0000313" key="11">
    <source>
        <dbReference type="Proteomes" id="UP001189429"/>
    </source>
</evidence>
<feature type="domain" description="Major facilitator superfamily (MFS) profile" evidence="9">
    <location>
        <begin position="1"/>
        <end position="369"/>
    </location>
</feature>
<dbReference type="InterPro" id="IPR036259">
    <property type="entry name" value="MFS_trans_sf"/>
</dbReference>
<dbReference type="PROSITE" id="PS50850">
    <property type="entry name" value="MFS"/>
    <property type="match status" value="1"/>
</dbReference>
<name>A0ABN9Y3N4_9DINO</name>
<dbReference type="InterPro" id="IPR005829">
    <property type="entry name" value="Sugar_transporter_CS"/>
</dbReference>
<evidence type="ECO:0000256" key="6">
    <source>
        <dbReference type="ARBA" id="ARBA00023136"/>
    </source>
</evidence>
<evidence type="ECO:0000256" key="7">
    <source>
        <dbReference type="SAM" id="MobiDB-lite"/>
    </source>
</evidence>
<evidence type="ECO:0000256" key="5">
    <source>
        <dbReference type="ARBA" id="ARBA00022989"/>
    </source>
</evidence>
<gene>
    <name evidence="10" type="ORF">PCOR1329_LOCUS82241</name>
</gene>
<dbReference type="Proteomes" id="UP001189429">
    <property type="component" value="Unassembled WGS sequence"/>
</dbReference>
<evidence type="ECO:0000256" key="2">
    <source>
        <dbReference type="ARBA" id="ARBA00010992"/>
    </source>
</evidence>
<feature type="region of interest" description="Disordered" evidence="7">
    <location>
        <begin position="365"/>
        <end position="394"/>
    </location>
</feature>
<evidence type="ECO:0000259" key="9">
    <source>
        <dbReference type="PROSITE" id="PS50850"/>
    </source>
</evidence>
<protein>
    <recommendedName>
        <fullName evidence="9">Major facilitator superfamily (MFS) profile domain-containing protein</fullName>
    </recommendedName>
</protein>
<keyword evidence="6 8" id="KW-0472">Membrane</keyword>
<evidence type="ECO:0000256" key="4">
    <source>
        <dbReference type="ARBA" id="ARBA00022692"/>
    </source>
</evidence>
<feature type="transmembrane region" description="Helical" evidence="8">
    <location>
        <begin position="208"/>
        <end position="228"/>
    </location>
</feature>
<keyword evidence="11" id="KW-1185">Reference proteome</keyword>
<evidence type="ECO:0000256" key="1">
    <source>
        <dbReference type="ARBA" id="ARBA00004141"/>
    </source>
</evidence>
<evidence type="ECO:0000256" key="8">
    <source>
        <dbReference type="SAM" id="Phobius"/>
    </source>
</evidence>
<dbReference type="PANTHER" id="PTHR48020:SF12">
    <property type="entry name" value="PROTON MYO-INOSITOL COTRANSPORTER"/>
    <property type="match status" value="1"/>
</dbReference>
<dbReference type="EMBL" id="CAUYUJ010021808">
    <property type="protein sequence ID" value="CAK0907117.1"/>
    <property type="molecule type" value="Genomic_DNA"/>
</dbReference>
<comment type="subcellular location">
    <subcellularLocation>
        <location evidence="1">Membrane</location>
        <topology evidence="1">Multi-pass membrane protein</topology>
    </subcellularLocation>
</comment>
<feature type="compositionally biased region" description="Basic residues" evidence="7">
    <location>
        <begin position="365"/>
        <end position="384"/>
    </location>
</feature>
<proteinExistence type="inferred from homology"/>
<feature type="transmembrane region" description="Helical" evidence="8">
    <location>
        <begin position="264"/>
        <end position="290"/>
    </location>
</feature>
<dbReference type="InterPro" id="IPR020846">
    <property type="entry name" value="MFS_dom"/>
</dbReference>
<organism evidence="10 11">
    <name type="scientific">Prorocentrum cordatum</name>
    <dbReference type="NCBI Taxonomy" id="2364126"/>
    <lineage>
        <taxon>Eukaryota</taxon>
        <taxon>Sar</taxon>
        <taxon>Alveolata</taxon>
        <taxon>Dinophyceae</taxon>
        <taxon>Prorocentrales</taxon>
        <taxon>Prorocentraceae</taxon>
        <taxon>Prorocentrum</taxon>
    </lineage>
</organism>
<dbReference type="SUPFAM" id="SSF103473">
    <property type="entry name" value="MFS general substrate transporter"/>
    <property type="match status" value="1"/>
</dbReference>
<dbReference type="InterPro" id="IPR005828">
    <property type="entry name" value="MFS_sugar_transport-like"/>
</dbReference>
<feature type="transmembrane region" description="Helical" evidence="8">
    <location>
        <begin position="240"/>
        <end position="258"/>
    </location>
</feature>
<feature type="region of interest" description="Disordered" evidence="7">
    <location>
        <begin position="421"/>
        <end position="441"/>
    </location>
</feature>
<keyword evidence="5 8" id="KW-1133">Transmembrane helix</keyword>
<dbReference type="Pfam" id="PF00083">
    <property type="entry name" value="Sugar_tr"/>
    <property type="match status" value="1"/>
</dbReference>
<dbReference type="PROSITE" id="PS00216">
    <property type="entry name" value="SUGAR_TRANSPORT_1"/>
    <property type="match status" value="1"/>
</dbReference>
<dbReference type="InterPro" id="IPR050814">
    <property type="entry name" value="Myo-inositol_Transporter"/>
</dbReference>